<sequence length="24" mass="2759">MQPMRVTAVEYQRLRRAQGLAARG</sequence>
<dbReference type="AlphaFoldDB" id="A0A392RRN4"/>
<comment type="caution">
    <text evidence="1">The sequence shown here is derived from an EMBL/GenBank/DDBJ whole genome shotgun (WGS) entry which is preliminary data.</text>
</comment>
<dbReference type="EMBL" id="LXQA010260807">
    <property type="protein sequence ID" value="MCI38862.1"/>
    <property type="molecule type" value="Genomic_DNA"/>
</dbReference>
<keyword evidence="2" id="KW-1185">Reference proteome</keyword>
<evidence type="ECO:0000313" key="2">
    <source>
        <dbReference type="Proteomes" id="UP000265520"/>
    </source>
</evidence>
<name>A0A392RRN4_9FABA</name>
<feature type="non-terminal residue" evidence="1">
    <location>
        <position position="24"/>
    </location>
</feature>
<dbReference type="Proteomes" id="UP000265520">
    <property type="component" value="Unassembled WGS sequence"/>
</dbReference>
<evidence type="ECO:0000313" key="1">
    <source>
        <dbReference type="EMBL" id="MCI38862.1"/>
    </source>
</evidence>
<proteinExistence type="predicted"/>
<accession>A0A392RRN4</accession>
<organism evidence="1 2">
    <name type="scientific">Trifolium medium</name>
    <dbReference type="NCBI Taxonomy" id="97028"/>
    <lineage>
        <taxon>Eukaryota</taxon>
        <taxon>Viridiplantae</taxon>
        <taxon>Streptophyta</taxon>
        <taxon>Embryophyta</taxon>
        <taxon>Tracheophyta</taxon>
        <taxon>Spermatophyta</taxon>
        <taxon>Magnoliopsida</taxon>
        <taxon>eudicotyledons</taxon>
        <taxon>Gunneridae</taxon>
        <taxon>Pentapetalae</taxon>
        <taxon>rosids</taxon>
        <taxon>fabids</taxon>
        <taxon>Fabales</taxon>
        <taxon>Fabaceae</taxon>
        <taxon>Papilionoideae</taxon>
        <taxon>50 kb inversion clade</taxon>
        <taxon>NPAAA clade</taxon>
        <taxon>Hologalegina</taxon>
        <taxon>IRL clade</taxon>
        <taxon>Trifolieae</taxon>
        <taxon>Trifolium</taxon>
    </lineage>
</organism>
<protein>
    <submittedName>
        <fullName evidence="1">Uncharacterized protein</fullName>
    </submittedName>
</protein>
<reference evidence="1 2" key="1">
    <citation type="journal article" date="2018" name="Front. Plant Sci.">
        <title>Red Clover (Trifolium pratense) and Zigzag Clover (T. medium) - A Picture of Genomic Similarities and Differences.</title>
        <authorList>
            <person name="Dluhosova J."/>
            <person name="Istvanek J."/>
            <person name="Nedelnik J."/>
            <person name="Repkova J."/>
        </authorList>
    </citation>
    <scope>NUCLEOTIDE SEQUENCE [LARGE SCALE GENOMIC DNA]</scope>
    <source>
        <strain evidence="2">cv. 10/8</strain>
        <tissue evidence="1">Leaf</tissue>
    </source>
</reference>